<dbReference type="EMBL" id="JAAOAM010000128">
    <property type="protein sequence ID" value="KAF5545133.1"/>
    <property type="molecule type" value="Genomic_DNA"/>
</dbReference>
<keyword evidence="2" id="KW-1185">Reference proteome</keyword>
<name>A0A8H5J045_9HYPO</name>
<dbReference type="Proteomes" id="UP000522262">
    <property type="component" value="Unassembled WGS sequence"/>
</dbReference>
<evidence type="ECO:0000313" key="2">
    <source>
        <dbReference type="Proteomes" id="UP000522262"/>
    </source>
</evidence>
<dbReference type="AlphaFoldDB" id="A0A8H5J045"/>
<protein>
    <submittedName>
        <fullName evidence="1">Uncharacterized protein</fullName>
    </submittedName>
</protein>
<organism evidence="1 2">
    <name type="scientific">Fusarium mexicanum</name>
    <dbReference type="NCBI Taxonomy" id="751941"/>
    <lineage>
        <taxon>Eukaryota</taxon>
        <taxon>Fungi</taxon>
        <taxon>Dikarya</taxon>
        <taxon>Ascomycota</taxon>
        <taxon>Pezizomycotina</taxon>
        <taxon>Sordariomycetes</taxon>
        <taxon>Hypocreomycetidae</taxon>
        <taxon>Hypocreales</taxon>
        <taxon>Nectriaceae</taxon>
        <taxon>Fusarium</taxon>
        <taxon>Fusarium fujikuroi species complex</taxon>
    </lineage>
</organism>
<gene>
    <name evidence="1" type="ORF">FMEXI_6184</name>
</gene>
<reference evidence="1 2" key="1">
    <citation type="submission" date="2020-05" db="EMBL/GenBank/DDBJ databases">
        <title>Identification and distribution of gene clusters putatively required for synthesis of sphingolipid metabolism inhibitors in phylogenetically diverse species of the filamentous fungus Fusarium.</title>
        <authorList>
            <person name="Kim H.-S."/>
            <person name="Busman M."/>
            <person name="Brown D.W."/>
            <person name="Divon H."/>
            <person name="Uhlig S."/>
            <person name="Proctor R.H."/>
        </authorList>
    </citation>
    <scope>NUCLEOTIDE SEQUENCE [LARGE SCALE GENOMIC DNA]</scope>
    <source>
        <strain evidence="1 2">NRRL 53147</strain>
    </source>
</reference>
<sequence>MTHTCCEFTVVDRPDILSEKYDVLMNCDQERWQKIRSDKREQENAALLETLMEDFMAYMIGMEPSQWSLEIFVNGYWRQRMSELYAVDADEIKDINNCLIGTKTYVLPHRVRVLLGDDFKLIELQDLKSDSTPFGETAHDKKVELGNESFELVPCDSCGAIGK</sequence>
<comment type="caution">
    <text evidence="1">The sequence shown here is derived from an EMBL/GenBank/DDBJ whole genome shotgun (WGS) entry which is preliminary data.</text>
</comment>
<proteinExistence type="predicted"/>
<evidence type="ECO:0000313" key="1">
    <source>
        <dbReference type="EMBL" id="KAF5545133.1"/>
    </source>
</evidence>
<accession>A0A8H5J045</accession>